<gene>
    <name evidence="2" type="ORF">PENNAL_c0013G07540</name>
</gene>
<feature type="region of interest" description="Disordered" evidence="1">
    <location>
        <begin position="94"/>
        <end position="157"/>
    </location>
</feature>
<dbReference type="Proteomes" id="UP000191691">
    <property type="component" value="Unassembled WGS sequence"/>
</dbReference>
<feature type="compositionally biased region" description="Polar residues" evidence="1">
    <location>
        <begin position="29"/>
        <end position="42"/>
    </location>
</feature>
<dbReference type="EMBL" id="MOOB01000013">
    <property type="protein sequence ID" value="OQE89778.1"/>
    <property type="molecule type" value="Genomic_DNA"/>
</dbReference>
<name>A0A1V6YR51_PENNA</name>
<proteinExistence type="predicted"/>
<dbReference type="AlphaFoldDB" id="A0A1V6YR51"/>
<feature type="region of interest" description="Disordered" evidence="1">
    <location>
        <begin position="17"/>
        <end position="82"/>
    </location>
</feature>
<feature type="compositionally biased region" description="Acidic residues" evidence="1">
    <location>
        <begin position="70"/>
        <end position="82"/>
    </location>
</feature>
<evidence type="ECO:0000256" key="1">
    <source>
        <dbReference type="SAM" id="MobiDB-lite"/>
    </source>
</evidence>
<reference evidence="3" key="1">
    <citation type="journal article" date="2017" name="Nat. Microbiol.">
        <title>Global analysis of biosynthetic gene clusters reveals vast potential of secondary metabolite production in Penicillium species.</title>
        <authorList>
            <person name="Nielsen J.C."/>
            <person name="Grijseels S."/>
            <person name="Prigent S."/>
            <person name="Ji B."/>
            <person name="Dainat J."/>
            <person name="Nielsen K.F."/>
            <person name="Frisvad J.C."/>
            <person name="Workman M."/>
            <person name="Nielsen J."/>
        </authorList>
    </citation>
    <scope>NUCLEOTIDE SEQUENCE [LARGE SCALE GENOMIC DNA]</scope>
    <source>
        <strain evidence="3">IBT 13039</strain>
    </source>
</reference>
<feature type="compositionally biased region" description="Low complexity" evidence="1">
    <location>
        <begin position="137"/>
        <end position="157"/>
    </location>
</feature>
<comment type="caution">
    <text evidence="2">The sequence shown here is derived from an EMBL/GenBank/DDBJ whole genome shotgun (WGS) entry which is preliminary data.</text>
</comment>
<keyword evidence="3" id="KW-1185">Reference proteome</keyword>
<sequence>MGTGVVTMDTLDMVIGPDTETGEDMGTGPMTTSVPSTATCPDTTKIRTRDGPVVIAPDEGDGQTTTNALDMEEGPNTEDGQDTEMMAKTDAILQTPATENVDTTAMTDHADTDTIRSTGQSMPVQARSATQTKQHGSSSEEMSIPPDSPSSSPTTTT</sequence>
<protein>
    <submittedName>
        <fullName evidence="2">Uncharacterized protein</fullName>
    </submittedName>
</protein>
<accession>A0A1V6YR51</accession>
<evidence type="ECO:0000313" key="3">
    <source>
        <dbReference type="Proteomes" id="UP000191691"/>
    </source>
</evidence>
<evidence type="ECO:0000313" key="2">
    <source>
        <dbReference type="EMBL" id="OQE89778.1"/>
    </source>
</evidence>
<feature type="compositionally biased region" description="Polar residues" evidence="1">
    <location>
        <begin position="115"/>
        <end position="136"/>
    </location>
</feature>
<organism evidence="2 3">
    <name type="scientific">Penicillium nalgiovense</name>
    <dbReference type="NCBI Taxonomy" id="60175"/>
    <lineage>
        <taxon>Eukaryota</taxon>
        <taxon>Fungi</taxon>
        <taxon>Dikarya</taxon>
        <taxon>Ascomycota</taxon>
        <taxon>Pezizomycotina</taxon>
        <taxon>Eurotiomycetes</taxon>
        <taxon>Eurotiomycetidae</taxon>
        <taxon>Eurotiales</taxon>
        <taxon>Aspergillaceae</taxon>
        <taxon>Penicillium</taxon>
    </lineage>
</organism>